<dbReference type="SUPFAM" id="SSF56112">
    <property type="entry name" value="Protein kinase-like (PK-like)"/>
    <property type="match status" value="1"/>
</dbReference>
<organism evidence="5 6">
    <name type="scientific">Vanilla planifolia</name>
    <name type="common">Vanilla</name>
    <dbReference type="NCBI Taxonomy" id="51239"/>
    <lineage>
        <taxon>Eukaryota</taxon>
        <taxon>Viridiplantae</taxon>
        <taxon>Streptophyta</taxon>
        <taxon>Embryophyta</taxon>
        <taxon>Tracheophyta</taxon>
        <taxon>Spermatophyta</taxon>
        <taxon>Magnoliopsida</taxon>
        <taxon>Liliopsida</taxon>
        <taxon>Asparagales</taxon>
        <taxon>Orchidaceae</taxon>
        <taxon>Vanilloideae</taxon>
        <taxon>Vanilleae</taxon>
        <taxon>Vanilla</taxon>
    </lineage>
</organism>
<keyword evidence="3" id="KW-0472">Membrane</keyword>
<evidence type="ECO:0000256" key="3">
    <source>
        <dbReference type="SAM" id="Phobius"/>
    </source>
</evidence>
<sequence length="212" mass="22788">MNLSSLASFSAAIPSHALADLNNSCDRPLESSSFCTACTTSLNRIKASYLPGPDVSNVTNCASYPFIYAAAVANRLAPKIPLPRFASSSSPISISAAIPAGIAAGCAVLVLLAAYAVWYYFIHRRRRKRSWTQSRRQSGPLSDQIGASTTLIKFVFDDIRAATGNFSRENIIGQGGFGNVYKGVIVTEPRSLSSVSRTVQLPVIPASPMRWR</sequence>
<keyword evidence="6" id="KW-1185">Reference proteome</keyword>
<proteinExistence type="predicted"/>
<dbReference type="GO" id="GO:0005524">
    <property type="term" value="F:ATP binding"/>
    <property type="evidence" value="ECO:0007669"/>
    <property type="project" value="UniProtKB-KW"/>
</dbReference>
<dbReference type="Pfam" id="PF19160">
    <property type="entry name" value="SPARK"/>
    <property type="match status" value="1"/>
</dbReference>
<keyword evidence="1" id="KW-0547">Nucleotide-binding</keyword>
<dbReference type="Gene3D" id="3.30.200.20">
    <property type="entry name" value="Phosphorylase Kinase, domain 1"/>
    <property type="match status" value="1"/>
</dbReference>
<evidence type="ECO:0000313" key="6">
    <source>
        <dbReference type="Proteomes" id="UP000636800"/>
    </source>
</evidence>
<gene>
    <name evidence="5" type="ORF">HPP92_016874</name>
</gene>
<dbReference type="PANTHER" id="PTHR47989:SF62">
    <property type="entry name" value="OS05G0423500 PROTEIN"/>
    <property type="match status" value="1"/>
</dbReference>
<accession>A0A835QID5</accession>
<feature type="transmembrane region" description="Helical" evidence="3">
    <location>
        <begin position="97"/>
        <end position="121"/>
    </location>
</feature>
<feature type="domain" description="SPARK" evidence="4">
    <location>
        <begin position="1"/>
        <end position="61"/>
    </location>
</feature>
<dbReference type="OrthoDB" id="10257085at2759"/>
<dbReference type="InterPro" id="IPR043891">
    <property type="entry name" value="SPARK"/>
</dbReference>
<dbReference type="PANTHER" id="PTHR47989">
    <property type="entry name" value="OS01G0750732 PROTEIN"/>
    <property type="match status" value="1"/>
</dbReference>
<evidence type="ECO:0000256" key="2">
    <source>
        <dbReference type="ARBA" id="ARBA00022840"/>
    </source>
</evidence>
<dbReference type="AlphaFoldDB" id="A0A835QID5"/>
<comment type="caution">
    <text evidence="5">The sequence shown here is derived from an EMBL/GenBank/DDBJ whole genome shotgun (WGS) entry which is preliminary data.</text>
</comment>
<dbReference type="Proteomes" id="UP000636800">
    <property type="component" value="Unassembled WGS sequence"/>
</dbReference>
<keyword evidence="3" id="KW-1133">Transmembrane helix</keyword>
<dbReference type="InterPro" id="IPR011009">
    <property type="entry name" value="Kinase-like_dom_sf"/>
</dbReference>
<name>A0A835QID5_VANPL</name>
<dbReference type="EMBL" id="JADCNL010000008">
    <property type="protein sequence ID" value="KAG0470174.1"/>
    <property type="molecule type" value="Genomic_DNA"/>
</dbReference>
<evidence type="ECO:0000259" key="4">
    <source>
        <dbReference type="Pfam" id="PF19160"/>
    </source>
</evidence>
<reference evidence="5 6" key="1">
    <citation type="journal article" date="2020" name="Nat. Food">
        <title>A phased Vanilla planifolia genome enables genetic improvement of flavour and production.</title>
        <authorList>
            <person name="Hasing T."/>
            <person name="Tang H."/>
            <person name="Brym M."/>
            <person name="Khazi F."/>
            <person name="Huang T."/>
            <person name="Chambers A.H."/>
        </authorList>
    </citation>
    <scope>NUCLEOTIDE SEQUENCE [LARGE SCALE GENOMIC DNA]</scope>
    <source>
        <tissue evidence="5">Leaf</tissue>
    </source>
</reference>
<keyword evidence="3" id="KW-0812">Transmembrane</keyword>
<protein>
    <recommendedName>
        <fullName evidence="4">SPARK domain-containing protein</fullName>
    </recommendedName>
</protein>
<keyword evidence="2" id="KW-0067">ATP-binding</keyword>
<evidence type="ECO:0000313" key="5">
    <source>
        <dbReference type="EMBL" id="KAG0470174.1"/>
    </source>
</evidence>
<evidence type="ECO:0000256" key="1">
    <source>
        <dbReference type="ARBA" id="ARBA00022741"/>
    </source>
</evidence>